<evidence type="ECO:0000313" key="4">
    <source>
        <dbReference type="EMBL" id="SVC89991.1"/>
    </source>
</evidence>
<organism evidence="4">
    <name type="scientific">marine metagenome</name>
    <dbReference type="NCBI Taxonomy" id="408172"/>
    <lineage>
        <taxon>unclassified sequences</taxon>
        <taxon>metagenomes</taxon>
        <taxon>ecological metagenomes</taxon>
    </lineage>
</organism>
<dbReference type="FunFam" id="3.10.580.10:FF:000002">
    <property type="entry name" value="Magnesium/cobalt efflux protein CorC"/>
    <property type="match status" value="1"/>
</dbReference>
<name>A0A382R063_9ZZZZ</name>
<evidence type="ECO:0000259" key="3">
    <source>
        <dbReference type="PROSITE" id="PS51371"/>
    </source>
</evidence>
<dbReference type="GO" id="GO:0005886">
    <property type="term" value="C:plasma membrane"/>
    <property type="evidence" value="ECO:0007669"/>
    <property type="project" value="TreeGrafter"/>
</dbReference>
<proteinExistence type="predicted"/>
<dbReference type="Pfam" id="PF00571">
    <property type="entry name" value="CBS"/>
    <property type="match status" value="2"/>
</dbReference>
<dbReference type="InterPro" id="IPR044751">
    <property type="entry name" value="Ion_transp-like_CBS"/>
</dbReference>
<dbReference type="SUPFAM" id="SSF54631">
    <property type="entry name" value="CBS-domain pair"/>
    <property type="match status" value="1"/>
</dbReference>
<evidence type="ECO:0000256" key="1">
    <source>
        <dbReference type="ARBA" id="ARBA00022737"/>
    </source>
</evidence>
<keyword evidence="1" id="KW-0677">Repeat</keyword>
<dbReference type="Gene3D" id="3.10.580.10">
    <property type="entry name" value="CBS-domain"/>
    <property type="match status" value="1"/>
</dbReference>
<dbReference type="AlphaFoldDB" id="A0A382R063"/>
<feature type="domain" description="CBS" evidence="3">
    <location>
        <begin position="135"/>
        <end position="195"/>
    </location>
</feature>
<dbReference type="InterPro" id="IPR054115">
    <property type="entry name" value="CorC_N"/>
</dbReference>
<feature type="domain" description="CBS" evidence="3">
    <location>
        <begin position="69"/>
        <end position="129"/>
    </location>
</feature>
<dbReference type="PANTHER" id="PTHR22777">
    <property type="entry name" value="HEMOLYSIN-RELATED"/>
    <property type="match status" value="1"/>
</dbReference>
<dbReference type="PANTHER" id="PTHR22777:SF27">
    <property type="entry name" value="MAGNESIUM AND COBALT EFFLUX PROTEIN CORC"/>
    <property type="match status" value="1"/>
</dbReference>
<dbReference type="SMART" id="SM00116">
    <property type="entry name" value="CBS"/>
    <property type="match status" value="2"/>
</dbReference>
<gene>
    <name evidence="4" type="ORF">METZ01_LOCUS342845</name>
</gene>
<dbReference type="Pfam" id="PF21917">
    <property type="entry name" value="NMB0537_N"/>
    <property type="match status" value="1"/>
</dbReference>
<dbReference type="InterPro" id="IPR000644">
    <property type="entry name" value="CBS_dom"/>
</dbReference>
<reference evidence="4" key="1">
    <citation type="submission" date="2018-05" db="EMBL/GenBank/DDBJ databases">
        <authorList>
            <person name="Lanie J.A."/>
            <person name="Ng W.-L."/>
            <person name="Kazmierczak K.M."/>
            <person name="Andrzejewski T.M."/>
            <person name="Davidsen T.M."/>
            <person name="Wayne K.J."/>
            <person name="Tettelin H."/>
            <person name="Glass J.I."/>
            <person name="Rusch D."/>
            <person name="Podicherti R."/>
            <person name="Tsui H.-C.T."/>
            <person name="Winkler M.E."/>
        </authorList>
    </citation>
    <scope>NUCLEOTIDE SEQUENCE</scope>
</reference>
<accession>A0A382R063</accession>
<feature type="non-terminal residue" evidence="4">
    <location>
        <position position="211"/>
    </location>
</feature>
<sequence length="211" mass="24321">MSHWQQVLRSVRARIIQHLLYWLRGMPFTREQLSRLLHAARARELLDDETLQMMEGVTRVTDLKVEQVMVARAQMVTVDVSQALDDILPVMISSAHSRFPVTDGDRDTIIGILFAKDVLRHMQESDIARLPWERLLRAAVFIPESKRLNVLLQEFRRRRNHMAFVVDEYGGVTGLVTIEDVLEQIVGDIEDEHDFDEGAAMVLRQSADHLV</sequence>
<dbReference type="EMBL" id="UINC01117518">
    <property type="protein sequence ID" value="SVC89991.1"/>
    <property type="molecule type" value="Genomic_DNA"/>
</dbReference>
<evidence type="ECO:0000256" key="2">
    <source>
        <dbReference type="ARBA" id="ARBA00023122"/>
    </source>
</evidence>
<dbReference type="PROSITE" id="PS51371">
    <property type="entry name" value="CBS"/>
    <property type="match status" value="2"/>
</dbReference>
<protein>
    <recommendedName>
        <fullName evidence="3">CBS domain-containing protein</fullName>
    </recommendedName>
</protein>
<dbReference type="CDD" id="cd04590">
    <property type="entry name" value="CBS_pair_CorC_HlyC_assoc"/>
    <property type="match status" value="1"/>
</dbReference>
<keyword evidence="2" id="KW-0129">CBS domain</keyword>
<dbReference type="InterPro" id="IPR046342">
    <property type="entry name" value="CBS_dom_sf"/>
</dbReference>